<dbReference type="EMBL" id="JABJWC010000011">
    <property type="protein sequence ID" value="NPC66027.1"/>
    <property type="molecule type" value="Genomic_DNA"/>
</dbReference>
<dbReference type="InterPro" id="IPR058130">
    <property type="entry name" value="PEA_transf_C"/>
</dbReference>
<keyword evidence="4 7" id="KW-0812">Transmembrane</keyword>
<dbReference type="GO" id="GO:0016740">
    <property type="term" value="F:transferase activity"/>
    <property type="evidence" value="ECO:0007669"/>
    <property type="project" value="UniProtKB-KW"/>
</dbReference>
<evidence type="ECO:0000256" key="6">
    <source>
        <dbReference type="ARBA" id="ARBA00023136"/>
    </source>
</evidence>
<evidence type="ECO:0000256" key="3">
    <source>
        <dbReference type="ARBA" id="ARBA00022679"/>
    </source>
</evidence>
<dbReference type="SUPFAM" id="SSF53649">
    <property type="entry name" value="Alkaline phosphatase-like"/>
    <property type="match status" value="1"/>
</dbReference>
<gene>
    <name evidence="9" type="ORF">HNW77_06415</name>
</gene>
<dbReference type="InterPro" id="IPR040423">
    <property type="entry name" value="PEA_transferase"/>
</dbReference>
<evidence type="ECO:0000256" key="1">
    <source>
        <dbReference type="ARBA" id="ARBA00004651"/>
    </source>
</evidence>
<feature type="domain" description="Sulfatase N-terminal" evidence="8">
    <location>
        <begin position="229"/>
        <end position="465"/>
    </location>
</feature>
<protein>
    <submittedName>
        <fullName evidence="9">Phosphoethanolamine transferase</fullName>
    </submittedName>
</protein>
<keyword evidence="10" id="KW-1185">Reference proteome</keyword>
<dbReference type="RefSeq" id="WP_172156186.1">
    <property type="nucleotide sequence ID" value="NZ_JABJWC010000011.1"/>
</dbReference>
<evidence type="ECO:0000313" key="10">
    <source>
        <dbReference type="Proteomes" id="UP000623090"/>
    </source>
</evidence>
<comment type="subcellular location">
    <subcellularLocation>
        <location evidence="1">Cell membrane</location>
        <topology evidence="1">Multi-pass membrane protein</topology>
    </subcellularLocation>
</comment>
<dbReference type="PANTHER" id="PTHR30443">
    <property type="entry name" value="INNER MEMBRANE PROTEIN"/>
    <property type="match status" value="1"/>
</dbReference>
<keyword evidence="3 9" id="KW-0808">Transferase</keyword>
<dbReference type="Pfam" id="PF00884">
    <property type="entry name" value="Sulfatase"/>
    <property type="match status" value="1"/>
</dbReference>
<feature type="transmembrane region" description="Helical" evidence="7">
    <location>
        <begin position="61"/>
        <end position="79"/>
    </location>
</feature>
<evidence type="ECO:0000256" key="7">
    <source>
        <dbReference type="SAM" id="Phobius"/>
    </source>
</evidence>
<evidence type="ECO:0000256" key="2">
    <source>
        <dbReference type="ARBA" id="ARBA00022475"/>
    </source>
</evidence>
<feature type="transmembrane region" description="Helical" evidence="7">
    <location>
        <begin position="91"/>
        <end position="107"/>
    </location>
</feature>
<sequence length="550" mass="62923">MSEEDALIKKFIFLLNKNKSDALFWLWLLLPLMACFRGVHPIQRSLFILIPIVAIINRKSVLLFLSTILIFLLPGALFYEGISGVSPGTDLWLILFYCSVPVAFGYVKSVILYIIIWCIVCISIGYLCIWVSWGKGPIFRSKILRILLCLPLIFPIIKIHKNKTNFFHEVFYTPYGDINKYFSNLFPWSIFSGYLDAKFEVARITKEEENLNHASLHITYPEKYQNNHTVVLVLGESGRRDHHHLFGYKVPDTPMLDQEKDLLAFSDMITPFDYTIGSVPVILSRYDRVMDHSILHPDLMTIFNAAGYETYWISNHPRLGPYDSMVSLFAFHAKHSKYVTEGNGVMSRPHLDGEMLPYVEKAMKEQVGNKLIVVHIYGSHELSSDRYPSAFSRFDDPYDNSILYSDYIISQVLDMARAQKGETTFFYVSDHGLRVNECVPGAYHGDIRQSYEVPFLAWFSPEWIDKHPAEYAAAKSHLNTPMTTHVLSDTIADSADLRFSDFDPALSIFSQSLKSSTRVIHSDQSSSVIDYDHSHNSLTCHVMADDNASR</sequence>
<keyword evidence="2" id="KW-1003">Cell membrane</keyword>
<evidence type="ECO:0000256" key="4">
    <source>
        <dbReference type="ARBA" id="ARBA00022692"/>
    </source>
</evidence>
<name>A0ABX2ACK5_9PROT</name>
<proteinExistence type="predicted"/>
<evidence type="ECO:0000313" key="9">
    <source>
        <dbReference type="EMBL" id="NPC66027.1"/>
    </source>
</evidence>
<dbReference type="Gene3D" id="3.40.720.10">
    <property type="entry name" value="Alkaline Phosphatase, subunit A"/>
    <property type="match status" value="1"/>
</dbReference>
<dbReference type="InterPro" id="IPR000917">
    <property type="entry name" value="Sulfatase_N"/>
</dbReference>
<feature type="transmembrane region" description="Helical" evidence="7">
    <location>
        <begin position="22"/>
        <end position="40"/>
    </location>
</feature>
<accession>A0ABX2ACK5</accession>
<dbReference type="Proteomes" id="UP000623090">
    <property type="component" value="Unassembled WGS sequence"/>
</dbReference>
<feature type="transmembrane region" description="Helical" evidence="7">
    <location>
        <begin position="114"/>
        <end position="133"/>
    </location>
</feature>
<keyword evidence="6 7" id="KW-0472">Membrane</keyword>
<organism evidence="9 10">
    <name type="scientific">Komagataeibacter melomenusus</name>
    <dbReference type="NCBI Taxonomy" id="2766578"/>
    <lineage>
        <taxon>Bacteria</taxon>
        <taxon>Pseudomonadati</taxon>
        <taxon>Pseudomonadota</taxon>
        <taxon>Alphaproteobacteria</taxon>
        <taxon>Acetobacterales</taxon>
        <taxon>Acetobacteraceae</taxon>
        <taxon>Komagataeibacter</taxon>
    </lineage>
</organism>
<dbReference type="CDD" id="cd16017">
    <property type="entry name" value="LptA"/>
    <property type="match status" value="1"/>
</dbReference>
<evidence type="ECO:0000259" key="8">
    <source>
        <dbReference type="Pfam" id="PF00884"/>
    </source>
</evidence>
<evidence type="ECO:0000256" key="5">
    <source>
        <dbReference type="ARBA" id="ARBA00022989"/>
    </source>
</evidence>
<comment type="caution">
    <text evidence="9">The sequence shown here is derived from an EMBL/GenBank/DDBJ whole genome shotgun (WGS) entry which is preliminary data.</text>
</comment>
<reference evidence="9 10" key="1">
    <citation type="journal article" date="2020" name="Microorganisms">
        <title>Description of Komagataeibacter melaceti sp. nov. and Komagataeibacter melomenusus sp. nov. Isolated from Apple Cider Vinegar.</title>
        <authorList>
            <person name="Maric L."/>
            <person name="Cleenwerck I."/>
            <person name="Accetto T."/>
            <person name="Vandamme P."/>
            <person name="Trcek J."/>
        </authorList>
    </citation>
    <scope>NUCLEOTIDE SEQUENCE [LARGE SCALE GENOMIC DNA]</scope>
    <source>
        <strain evidence="9 10">AV436</strain>
    </source>
</reference>
<keyword evidence="5 7" id="KW-1133">Transmembrane helix</keyword>
<dbReference type="PANTHER" id="PTHR30443:SF2">
    <property type="entry name" value="PHOSPHOETHANOLAMINE TRANSFERASE EPTC"/>
    <property type="match status" value="1"/>
</dbReference>
<dbReference type="InterPro" id="IPR017850">
    <property type="entry name" value="Alkaline_phosphatase_core_sf"/>
</dbReference>